<organism evidence="7 8">
    <name type="scientific">Streptomyces piniterrae</name>
    <dbReference type="NCBI Taxonomy" id="2571125"/>
    <lineage>
        <taxon>Bacteria</taxon>
        <taxon>Bacillati</taxon>
        <taxon>Actinomycetota</taxon>
        <taxon>Actinomycetes</taxon>
        <taxon>Kitasatosporales</taxon>
        <taxon>Streptomycetaceae</taxon>
        <taxon>Streptomyces</taxon>
    </lineage>
</organism>
<evidence type="ECO:0000256" key="2">
    <source>
        <dbReference type="ARBA" id="ARBA00022723"/>
    </source>
</evidence>
<dbReference type="GO" id="GO:0004065">
    <property type="term" value="F:arylsulfatase activity"/>
    <property type="evidence" value="ECO:0007669"/>
    <property type="project" value="TreeGrafter"/>
</dbReference>
<keyword evidence="8" id="KW-1185">Reference proteome</keyword>
<dbReference type="Proteomes" id="UP000308697">
    <property type="component" value="Unassembled WGS sequence"/>
</dbReference>
<dbReference type="Gene3D" id="3.40.720.10">
    <property type="entry name" value="Alkaline Phosphatase, subunit A"/>
    <property type="match status" value="1"/>
</dbReference>
<protein>
    <submittedName>
        <fullName evidence="7">Twin-arginine translocation pathway signal protein</fullName>
    </submittedName>
</protein>
<evidence type="ECO:0000313" key="7">
    <source>
        <dbReference type="EMBL" id="TJZ42291.1"/>
    </source>
</evidence>
<dbReference type="PROSITE" id="PS00149">
    <property type="entry name" value="SULFATASE_2"/>
    <property type="match status" value="1"/>
</dbReference>
<dbReference type="InterPro" id="IPR006311">
    <property type="entry name" value="TAT_signal"/>
</dbReference>
<dbReference type="EMBL" id="SUMB01000017">
    <property type="protein sequence ID" value="TJZ42291.1"/>
    <property type="molecule type" value="Genomic_DNA"/>
</dbReference>
<dbReference type="OrthoDB" id="9777306at2"/>
<dbReference type="Pfam" id="PF00884">
    <property type="entry name" value="Sulfatase"/>
    <property type="match status" value="1"/>
</dbReference>
<feature type="compositionally biased region" description="Basic and acidic residues" evidence="5">
    <location>
        <begin position="73"/>
        <end position="82"/>
    </location>
</feature>
<evidence type="ECO:0000313" key="8">
    <source>
        <dbReference type="Proteomes" id="UP000308697"/>
    </source>
</evidence>
<feature type="region of interest" description="Disordered" evidence="5">
    <location>
        <begin position="1"/>
        <end position="41"/>
    </location>
</feature>
<reference evidence="7 8" key="1">
    <citation type="submission" date="2019-04" db="EMBL/GenBank/DDBJ databases">
        <title>Streptomyces piniterrae sp. nov., a heliquinomycin-producing actinomycete isolated from rhizosphere soil of Pinus yunnanensis.</title>
        <authorList>
            <person name="Zhuang X."/>
            <person name="Zhao J."/>
        </authorList>
    </citation>
    <scope>NUCLEOTIDE SEQUENCE [LARGE SCALE GENOMIC DNA]</scope>
    <source>
        <strain evidence="8">jys28</strain>
    </source>
</reference>
<dbReference type="InterPro" id="IPR050738">
    <property type="entry name" value="Sulfatase"/>
</dbReference>
<dbReference type="AlphaFoldDB" id="A0A4U0MND6"/>
<evidence type="ECO:0000256" key="5">
    <source>
        <dbReference type="SAM" id="MobiDB-lite"/>
    </source>
</evidence>
<dbReference type="PANTHER" id="PTHR42693:SF53">
    <property type="entry name" value="ENDO-4-O-SULFATASE"/>
    <property type="match status" value="1"/>
</dbReference>
<dbReference type="PROSITE" id="PS51318">
    <property type="entry name" value="TAT"/>
    <property type="match status" value="1"/>
</dbReference>
<keyword evidence="2" id="KW-0479">Metal-binding</keyword>
<dbReference type="Gene3D" id="3.30.1120.10">
    <property type="match status" value="1"/>
</dbReference>
<gene>
    <name evidence="7" type="ORF">FCH28_35390</name>
</gene>
<dbReference type="RefSeq" id="WP_136744519.1">
    <property type="nucleotide sequence ID" value="NZ_SUMB01000017.1"/>
</dbReference>
<dbReference type="GO" id="GO:0046872">
    <property type="term" value="F:metal ion binding"/>
    <property type="evidence" value="ECO:0007669"/>
    <property type="project" value="UniProtKB-KW"/>
</dbReference>
<keyword evidence="4" id="KW-0106">Calcium</keyword>
<dbReference type="InterPro" id="IPR017850">
    <property type="entry name" value="Alkaline_phosphatase_core_sf"/>
</dbReference>
<dbReference type="InterPro" id="IPR024607">
    <property type="entry name" value="Sulfatase_CS"/>
</dbReference>
<evidence type="ECO:0000259" key="6">
    <source>
        <dbReference type="Pfam" id="PF00884"/>
    </source>
</evidence>
<dbReference type="InterPro" id="IPR000917">
    <property type="entry name" value="Sulfatase_N"/>
</dbReference>
<comment type="similarity">
    <text evidence="1">Belongs to the sulfatase family.</text>
</comment>
<evidence type="ECO:0000256" key="4">
    <source>
        <dbReference type="ARBA" id="ARBA00022837"/>
    </source>
</evidence>
<sequence length="531" mass="57888">MSSVDPARPPRPSTSAAPTAPEKSGESPGESPGASAGSAISRRTFGGLAGGVGAAAAIGGLGTVAGAPSAAAEEPRSQERAFRAAPGRRSRRPNVLFILGDDLGWADLSSYGAPDIRTPHLDRLARQGVRFTQAYAGSATCSPTRFSLYTGRYPGRTEGGLAEPIADKSVGLAPDHPTLASLLRDAGYATALIGKWHCGYLPDYSPTKSGWDTFFGNFGGALEYYSKLGLAGEYDLYEGDAEYQDLRYYTRIITERAVDYLTGRAANAKNAQNAKDGQNARNTAGRRTDHPWLLNLNFTTPHWPWIADGDTEESAKIVRRIKAGERGALWHQDGGSLAKYREMVEDLDRSIGEVLAALKQSGQEEDTLVFFASDNGGERWSYNWPLSGNKASLQEGGIRVPTIVRWPSRLDGGQVSHEPVFTPDWTATLLEIAGARPDRAHPLDGTSLAGYLLRGEPLAERDLFWRVRGERALRRGDWKYYRGKDGRDRLFHVTNDPREQADKAADDQQRLGRLRAAWEAVDRTLLPYPKA</sequence>
<dbReference type="PANTHER" id="PTHR42693">
    <property type="entry name" value="ARYLSULFATASE FAMILY MEMBER"/>
    <property type="match status" value="1"/>
</dbReference>
<accession>A0A4U0MND6</accession>
<feature type="region of interest" description="Disordered" evidence="5">
    <location>
        <begin position="68"/>
        <end position="87"/>
    </location>
</feature>
<feature type="compositionally biased region" description="Low complexity" evidence="5">
    <location>
        <begin position="13"/>
        <end position="39"/>
    </location>
</feature>
<keyword evidence="3" id="KW-0378">Hydrolase</keyword>
<comment type="caution">
    <text evidence="7">The sequence shown here is derived from an EMBL/GenBank/DDBJ whole genome shotgun (WGS) entry which is preliminary data.</text>
</comment>
<feature type="domain" description="Sulfatase N-terminal" evidence="6">
    <location>
        <begin position="93"/>
        <end position="435"/>
    </location>
</feature>
<evidence type="ECO:0000256" key="1">
    <source>
        <dbReference type="ARBA" id="ARBA00008779"/>
    </source>
</evidence>
<evidence type="ECO:0000256" key="3">
    <source>
        <dbReference type="ARBA" id="ARBA00022801"/>
    </source>
</evidence>
<dbReference type="SUPFAM" id="SSF53649">
    <property type="entry name" value="Alkaline phosphatase-like"/>
    <property type="match status" value="1"/>
</dbReference>
<proteinExistence type="inferred from homology"/>
<name>A0A4U0MND6_9ACTN</name>